<evidence type="ECO:0000256" key="5">
    <source>
        <dbReference type="ARBA" id="ARBA00022692"/>
    </source>
</evidence>
<evidence type="ECO:0000256" key="3">
    <source>
        <dbReference type="ARBA" id="ARBA00009045"/>
    </source>
</evidence>
<evidence type="ECO:0000259" key="11">
    <source>
        <dbReference type="Pfam" id="PF01694"/>
    </source>
</evidence>
<evidence type="ECO:0000256" key="2">
    <source>
        <dbReference type="ARBA" id="ARBA00004141"/>
    </source>
</evidence>
<gene>
    <name evidence="12" type="ORF">TSPGSL018_19329</name>
</gene>
<sequence>MSRCFLPPIPAHAVCIQAHCLRFSQALPISIHDGWAAGRTGCGASGLALRAGSDVGPFCPSPLPMPLRGLTCPTPLPFPLFLACRPPHRLCRPRRHNPDEDGQARGSSVFLHLMTAVFVCVFLGEIAANSWEFSPIQLNPLLGPGKDTLRKLGAKDTSLITDQDEWWRIFSSIFLSAGVIQLSGSLSAMWTFGRHLERELTSVTVAAVFLISAVGGALVSANLAPDAVTVSSTGGMFGLLGATSVEHMIDWRHYRHHAVTILNLVVVAAINLFIGLLPFVDNWCHVGGFVVGSLLCASILLNRRHGRNKFWEGCILVAQVGCALMALLVFTVFTIGLVMDLRIGADCRWCHFLTCVPSAWWTCDDVVTDPYPCSTKELSNSTVRLECPDGEKHWVRVLSSSKDNFRRLCQQQCSLSDMRDTGVIE</sequence>
<feature type="transmembrane region" description="Helical" evidence="10">
    <location>
        <begin position="109"/>
        <end position="131"/>
    </location>
</feature>
<comment type="subcellular location">
    <subcellularLocation>
        <location evidence="2 10">Membrane</location>
        <topology evidence="2 10">Multi-pass membrane protein</topology>
    </subcellularLocation>
</comment>
<feature type="domain" description="Peptidase S54 rhomboid" evidence="11">
    <location>
        <begin position="164"/>
        <end position="297"/>
    </location>
</feature>
<dbReference type="GO" id="GO:0016020">
    <property type="term" value="C:membrane"/>
    <property type="evidence" value="ECO:0007669"/>
    <property type="project" value="UniProtKB-SubCell"/>
</dbReference>
<dbReference type="SUPFAM" id="SSF144091">
    <property type="entry name" value="Rhomboid-like"/>
    <property type="match status" value="1"/>
</dbReference>
<dbReference type="GO" id="GO:0004252">
    <property type="term" value="F:serine-type endopeptidase activity"/>
    <property type="evidence" value="ECO:0007669"/>
    <property type="project" value="InterPro"/>
</dbReference>
<dbReference type="Gene3D" id="1.20.1540.10">
    <property type="entry name" value="Rhomboid-like"/>
    <property type="match status" value="1"/>
</dbReference>
<evidence type="ECO:0000256" key="8">
    <source>
        <dbReference type="ARBA" id="ARBA00022989"/>
    </source>
</evidence>
<proteinExistence type="inferred from homology"/>
<feature type="transmembrane region" description="Helical" evidence="10">
    <location>
        <begin position="166"/>
        <end position="188"/>
    </location>
</feature>
<feature type="transmembrane region" description="Helical" evidence="10">
    <location>
        <begin position="200"/>
        <end position="221"/>
    </location>
</feature>
<feature type="transmembrane region" description="Helical" evidence="10">
    <location>
        <begin position="286"/>
        <end position="302"/>
    </location>
</feature>
<dbReference type="AlphaFoldDB" id="A0A061QW87"/>
<dbReference type="EC" id="3.4.21.105" evidence="10"/>
<keyword evidence="9 10" id="KW-0472">Membrane</keyword>
<reference evidence="12" key="1">
    <citation type="submission" date="2014-05" db="EMBL/GenBank/DDBJ databases">
        <title>The transcriptome of the halophilic microalga Tetraselmis sp. GSL018 isolated from the Great Salt Lake, Utah.</title>
        <authorList>
            <person name="Jinkerson R.E."/>
            <person name="D'Adamo S."/>
            <person name="Posewitz M.C."/>
        </authorList>
    </citation>
    <scope>NUCLEOTIDE SEQUENCE</scope>
    <source>
        <strain evidence="12">GSL018</strain>
    </source>
</reference>
<keyword evidence="4 10" id="KW-0645">Protease</keyword>
<comment type="similarity">
    <text evidence="3 10">Belongs to the peptidase S54 family.</text>
</comment>
<keyword evidence="5 10" id="KW-0812">Transmembrane</keyword>
<dbReference type="PANTHER" id="PTHR22936:SF69">
    <property type="entry name" value="RHOMBOID-LIKE PROTEIN"/>
    <property type="match status" value="1"/>
</dbReference>
<evidence type="ECO:0000256" key="1">
    <source>
        <dbReference type="ARBA" id="ARBA00000156"/>
    </source>
</evidence>
<protein>
    <recommendedName>
        <fullName evidence="10">RHOMBOID-like protein</fullName>
        <ecNumber evidence="10">3.4.21.105</ecNumber>
    </recommendedName>
</protein>
<dbReference type="PANTHER" id="PTHR22936">
    <property type="entry name" value="RHOMBOID-RELATED"/>
    <property type="match status" value="1"/>
</dbReference>
<dbReference type="InterPro" id="IPR002610">
    <property type="entry name" value="Peptidase_S54_rhomboid-like"/>
</dbReference>
<dbReference type="InterPro" id="IPR035952">
    <property type="entry name" value="Rhomboid-like_sf"/>
</dbReference>
<evidence type="ECO:0000313" key="12">
    <source>
        <dbReference type="EMBL" id="JAC63978.1"/>
    </source>
</evidence>
<name>A0A061QW87_9CHLO</name>
<organism evidence="12">
    <name type="scientific">Tetraselmis sp. GSL018</name>
    <dbReference type="NCBI Taxonomy" id="582737"/>
    <lineage>
        <taxon>Eukaryota</taxon>
        <taxon>Viridiplantae</taxon>
        <taxon>Chlorophyta</taxon>
        <taxon>core chlorophytes</taxon>
        <taxon>Chlorodendrophyceae</taxon>
        <taxon>Chlorodendrales</taxon>
        <taxon>Chlorodendraceae</taxon>
        <taxon>Tetraselmis</taxon>
    </lineage>
</organism>
<evidence type="ECO:0000256" key="4">
    <source>
        <dbReference type="ARBA" id="ARBA00022670"/>
    </source>
</evidence>
<evidence type="ECO:0000256" key="6">
    <source>
        <dbReference type="ARBA" id="ARBA00022801"/>
    </source>
</evidence>
<feature type="transmembrane region" description="Helical" evidence="10">
    <location>
        <begin position="227"/>
        <end position="249"/>
    </location>
</feature>
<accession>A0A061QW87</accession>
<feature type="transmembrane region" description="Helical" evidence="10">
    <location>
        <begin position="261"/>
        <end position="280"/>
    </location>
</feature>
<evidence type="ECO:0000256" key="10">
    <source>
        <dbReference type="RuleBase" id="RU362115"/>
    </source>
</evidence>
<dbReference type="GO" id="GO:0006508">
    <property type="term" value="P:proteolysis"/>
    <property type="evidence" value="ECO:0007669"/>
    <property type="project" value="UniProtKB-KW"/>
</dbReference>
<evidence type="ECO:0000256" key="7">
    <source>
        <dbReference type="ARBA" id="ARBA00022825"/>
    </source>
</evidence>
<feature type="transmembrane region" description="Helical" evidence="10">
    <location>
        <begin position="314"/>
        <end position="339"/>
    </location>
</feature>
<comment type="catalytic activity">
    <reaction evidence="1 10">
        <text>Cleaves type-1 transmembrane domains using a catalytic dyad composed of serine and histidine that are contributed by different transmembrane domains.</text>
        <dbReference type="EC" id="3.4.21.105"/>
    </reaction>
</comment>
<keyword evidence="6 10" id="KW-0378">Hydrolase</keyword>
<keyword evidence="8 10" id="KW-1133">Transmembrane helix</keyword>
<keyword evidence="7 10" id="KW-0720">Serine protease</keyword>
<comment type="function">
    <text evidence="10">Serine protease involved in intramembrane proteolysis.</text>
</comment>
<evidence type="ECO:0000256" key="9">
    <source>
        <dbReference type="ARBA" id="ARBA00023136"/>
    </source>
</evidence>
<dbReference type="EMBL" id="GBEZ01022881">
    <property type="protein sequence ID" value="JAC63978.1"/>
    <property type="molecule type" value="Transcribed_RNA"/>
</dbReference>
<dbReference type="InterPro" id="IPR022764">
    <property type="entry name" value="Peptidase_S54_rhomboid_dom"/>
</dbReference>
<dbReference type="Pfam" id="PF01694">
    <property type="entry name" value="Rhomboid"/>
    <property type="match status" value="1"/>
</dbReference>